<evidence type="ECO:0000256" key="2">
    <source>
        <dbReference type="ARBA" id="ARBA00022741"/>
    </source>
</evidence>
<keyword evidence="4" id="KW-0067">ATP-binding</keyword>
<keyword evidence="5" id="KW-1133">Transmembrane helix</keyword>
<protein>
    <submittedName>
        <fullName evidence="7">Serine/threonine protein kinase</fullName>
    </submittedName>
</protein>
<keyword evidence="7" id="KW-0723">Serine/threonine-protein kinase</keyword>
<comment type="caution">
    <text evidence="7">The sequence shown here is derived from an EMBL/GenBank/DDBJ whole genome shotgun (WGS) entry which is preliminary data.</text>
</comment>
<dbReference type="SMART" id="SM00220">
    <property type="entry name" value="S_TKc"/>
    <property type="match status" value="1"/>
</dbReference>
<evidence type="ECO:0000313" key="8">
    <source>
        <dbReference type="Proteomes" id="UP000600139"/>
    </source>
</evidence>
<dbReference type="InterPro" id="IPR011009">
    <property type="entry name" value="Kinase-like_dom_sf"/>
</dbReference>
<accession>A0A934R166</accession>
<evidence type="ECO:0000259" key="6">
    <source>
        <dbReference type="PROSITE" id="PS50011"/>
    </source>
</evidence>
<evidence type="ECO:0000256" key="5">
    <source>
        <dbReference type="SAM" id="Phobius"/>
    </source>
</evidence>
<keyword evidence="8" id="KW-1185">Reference proteome</keyword>
<dbReference type="SUPFAM" id="SSF56112">
    <property type="entry name" value="Protein kinase-like (PK-like)"/>
    <property type="match status" value="1"/>
</dbReference>
<evidence type="ECO:0000256" key="1">
    <source>
        <dbReference type="ARBA" id="ARBA00022679"/>
    </source>
</evidence>
<evidence type="ECO:0000256" key="4">
    <source>
        <dbReference type="ARBA" id="ARBA00022840"/>
    </source>
</evidence>
<dbReference type="CDD" id="cd14014">
    <property type="entry name" value="STKc_PknB_like"/>
    <property type="match status" value="1"/>
</dbReference>
<dbReference type="PROSITE" id="PS00108">
    <property type="entry name" value="PROTEIN_KINASE_ST"/>
    <property type="match status" value="1"/>
</dbReference>
<name>A0A934R166_9BACT</name>
<keyword evidence="3 7" id="KW-0418">Kinase</keyword>
<dbReference type="InterPro" id="IPR008271">
    <property type="entry name" value="Ser/Thr_kinase_AS"/>
</dbReference>
<evidence type="ECO:0000313" key="7">
    <source>
        <dbReference type="EMBL" id="MBK1815021.1"/>
    </source>
</evidence>
<feature type="domain" description="Protein kinase" evidence="6">
    <location>
        <begin position="101"/>
        <end position="399"/>
    </location>
</feature>
<evidence type="ECO:0000256" key="3">
    <source>
        <dbReference type="ARBA" id="ARBA00022777"/>
    </source>
</evidence>
<dbReference type="Gene3D" id="3.30.200.20">
    <property type="entry name" value="Phosphorylase Kinase, domain 1"/>
    <property type="match status" value="1"/>
</dbReference>
<organism evidence="7 8">
    <name type="scientific">Luteolibacter yonseiensis</name>
    <dbReference type="NCBI Taxonomy" id="1144680"/>
    <lineage>
        <taxon>Bacteria</taxon>
        <taxon>Pseudomonadati</taxon>
        <taxon>Verrucomicrobiota</taxon>
        <taxon>Verrucomicrobiia</taxon>
        <taxon>Verrucomicrobiales</taxon>
        <taxon>Verrucomicrobiaceae</taxon>
        <taxon>Luteolibacter</taxon>
    </lineage>
</organism>
<dbReference type="PANTHER" id="PTHR43289">
    <property type="entry name" value="MITOGEN-ACTIVATED PROTEIN KINASE KINASE KINASE 20-RELATED"/>
    <property type="match status" value="1"/>
</dbReference>
<sequence>MTGSREIEKALFEAAVIIDAPDVREVFLDQACEDAAQRTRLVRLLAAHEAADGWMEEAEHARTVVAAEAYENLTEIPAGAASAAGDYFPESDGPGTWIGRYKVLERIGEGGCGVVYLAEQMEPVQRLVALKVIRLGMDTENVIARFEMERQSLAVMDHPNIARVLDAGATEAGRPYFVMEWVRGTRITDYCNENRLDVRQRIDLFISVCHAIQHAHQKGVIHRDIKPSNILITLHNGRPAPKVIDFGIAKATSGKSVGETMLTANEHFVGTPVYMSPEQADRKGLDVDTRSDVYSLGILLYELLAGRTPFDPKELATAGVIEMRQILMEREPPAPSALLRTLDREKLAETAACCHTEPAKLISTVKGDLDWVVMKALEKDRQRRYETVNALAMDLRRFIDNEAVTASPPSQIYLFQKFVRRNRLAVTSVAGVAAALVLGMGLAYGSYLREHKARQEQAHLREIAETARTNEEKLRSNATVRENIAQVAVLMSEGKTEEADAQLRLTPLASVEPSLEAANVLRSLGGWNALRGRWPQASECFLLLTQANRITSPERIYANNDLVAPGPALVENGNREDFRKFRDWVIARFGDTTEPRVASQIIQATLLLPADSDFLRKLEPCKTTIESAHAAKPGAENGTGVWRTWSMALYEYRRGDYEQALIWGGISAAFRDPNSCTSAIRHPVMAMAHYGAGRTDAARAELAKARELIHFAFTPELEPSYEPVGRGQGYWWDWVLARILYREAETLIETKS</sequence>
<reference evidence="7" key="1">
    <citation type="submission" date="2021-01" db="EMBL/GenBank/DDBJ databases">
        <title>Modified the classification status of verrucomicrobia.</title>
        <authorList>
            <person name="Feng X."/>
        </authorList>
    </citation>
    <scope>NUCLEOTIDE SEQUENCE</scope>
    <source>
        <strain evidence="7">JCM 18052</strain>
    </source>
</reference>
<gene>
    <name evidence="7" type="ORF">JIN84_05305</name>
</gene>
<keyword evidence="2" id="KW-0547">Nucleotide-binding</keyword>
<keyword evidence="5" id="KW-0472">Membrane</keyword>
<proteinExistence type="predicted"/>
<dbReference type="RefSeq" id="WP_200349967.1">
    <property type="nucleotide sequence ID" value="NZ_BAABHZ010000010.1"/>
</dbReference>
<dbReference type="Proteomes" id="UP000600139">
    <property type="component" value="Unassembled WGS sequence"/>
</dbReference>
<dbReference type="Gene3D" id="1.10.510.10">
    <property type="entry name" value="Transferase(Phosphotransferase) domain 1"/>
    <property type="match status" value="1"/>
</dbReference>
<keyword evidence="1" id="KW-0808">Transferase</keyword>
<dbReference type="GO" id="GO:0005524">
    <property type="term" value="F:ATP binding"/>
    <property type="evidence" value="ECO:0007669"/>
    <property type="project" value="UniProtKB-KW"/>
</dbReference>
<keyword evidence="5" id="KW-0812">Transmembrane</keyword>
<dbReference type="PANTHER" id="PTHR43289:SF6">
    <property type="entry name" value="SERINE_THREONINE-PROTEIN KINASE NEKL-3"/>
    <property type="match status" value="1"/>
</dbReference>
<dbReference type="EMBL" id="JAENIK010000004">
    <property type="protein sequence ID" value="MBK1815021.1"/>
    <property type="molecule type" value="Genomic_DNA"/>
</dbReference>
<dbReference type="GO" id="GO:0004674">
    <property type="term" value="F:protein serine/threonine kinase activity"/>
    <property type="evidence" value="ECO:0007669"/>
    <property type="project" value="UniProtKB-KW"/>
</dbReference>
<dbReference type="Pfam" id="PF00069">
    <property type="entry name" value="Pkinase"/>
    <property type="match status" value="1"/>
</dbReference>
<dbReference type="InterPro" id="IPR000719">
    <property type="entry name" value="Prot_kinase_dom"/>
</dbReference>
<dbReference type="AlphaFoldDB" id="A0A934R166"/>
<feature type="transmembrane region" description="Helical" evidence="5">
    <location>
        <begin position="424"/>
        <end position="447"/>
    </location>
</feature>
<dbReference type="PROSITE" id="PS50011">
    <property type="entry name" value="PROTEIN_KINASE_DOM"/>
    <property type="match status" value="1"/>
</dbReference>